<keyword evidence="9" id="KW-1185">Reference proteome</keyword>
<keyword evidence="3 6" id="KW-0808">Transferase</keyword>
<keyword evidence="6" id="KW-0256">Endoplasmic reticulum</keyword>
<keyword evidence="5 6" id="KW-0863">Zinc-finger</keyword>
<accession>A0A151S557</accession>
<dbReference type="GO" id="GO:0005789">
    <property type="term" value="C:endoplasmic reticulum membrane"/>
    <property type="evidence" value="ECO:0007669"/>
    <property type="project" value="UniProtKB-SubCell"/>
</dbReference>
<sequence length="123" mass="13773">MGERKGTYLIAKALGVETYTDEDEGCAGMFHCNICLDIARDPVLTCCGHLFCWPCFHKLSYAYLNVKECPVCKGEVTEEGIIPIYGNANVDNSSGQLDSNETDSRVPARPRARRIKHMQPFRN</sequence>
<dbReference type="EC" id="2.3.2.27" evidence="6"/>
<comment type="catalytic activity">
    <reaction evidence="1 6">
        <text>S-ubiquitinyl-[E2 ubiquitin-conjugating enzyme]-L-cysteine + [acceptor protein]-L-lysine = [E2 ubiquitin-conjugating enzyme]-L-cysteine + N(6)-ubiquitinyl-[acceptor protein]-L-lysine.</text>
        <dbReference type="EC" id="2.3.2.27"/>
    </reaction>
</comment>
<evidence type="ECO:0000256" key="1">
    <source>
        <dbReference type="ARBA" id="ARBA00000900"/>
    </source>
</evidence>
<comment type="pathway">
    <text evidence="2 6">Protein modification; protein ubiquitination.</text>
</comment>
<comment type="subcellular location">
    <subcellularLocation>
        <location evidence="6">Endoplasmic reticulum membrane</location>
        <topology evidence="6">Single-pass type IV membrane protein</topology>
    </subcellularLocation>
</comment>
<dbReference type="InterPro" id="IPR013083">
    <property type="entry name" value="Znf_RING/FYVE/PHD"/>
</dbReference>
<evidence type="ECO:0000313" key="9">
    <source>
        <dbReference type="Proteomes" id="UP000075243"/>
    </source>
</evidence>
<reference evidence="8" key="1">
    <citation type="journal article" date="2012" name="Nat. Biotechnol.">
        <title>Draft genome sequence of pigeonpea (Cajanus cajan), an orphan legume crop of resource-poor farmers.</title>
        <authorList>
            <person name="Varshney R.K."/>
            <person name="Chen W."/>
            <person name="Li Y."/>
            <person name="Bharti A.K."/>
            <person name="Saxena R.K."/>
            <person name="Schlueter J.A."/>
            <person name="Donoghue M.T."/>
            <person name="Azam S."/>
            <person name="Fan G."/>
            <person name="Whaley A.M."/>
            <person name="Farmer A.D."/>
            <person name="Sheridan J."/>
            <person name="Iwata A."/>
            <person name="Tuteja R."/>
            <person name="Penmetsa R.V."/>
            <person name="Wu W."/>
            <person name="Upadhyaya H.D."/>
            <person name="Yang S.P."/>
            <person name="Shah T."/>
            <person name="Saxena K.B."/>
            <person name="Michael T."/>
            <person name="McCombie W.R."/>
            <person name="Yang B."/>
            <person name="Zhang G."/>
            <person name="Yang H."/>
            <person name="Wang J."/>
            <person name="Spillane C."/>
            <person name="Cook D.R."/>
            <person name="May G.D."/>
            <person name="Xu X."/>
            <person name="Jackson S.A."/>
        </authorList>
    </citation>
    <scope>NUCLEOTIDE SEQUENCE [LARGE SCALE GENOMIC DNA]</scope>
</reference>
<dbReference type="GO" id="GO:0006511">
    <property type="term" value="P:ubiquitin-dependent protein catabolic process"/>
    <property type="evidence" value="ECO:0007669"/>
    <property type="project" value="UniProtKB-UniRule"/>
</dbReference>
<name>A0A151S557_CAJCA</name>
<dbReference type="UniPathway" id="UPA00143"/>
<evidence type="ECO:0000256" key="6">
    <source>
        <dbReference type="RuleBase" id="RU369090"/>
    </source>
</evidence>
<comment type="function">
    <text evidence="6">E3 ubiquitin-protein ligase.</text>
</comment>
<keyword evidence="6" id="KW-0862">Zinc</keyword>
<dbReference type="GO" id="GO:0061630">
    <property type="term" value="F:ubiquitin protein ligase activity"/>
    <property type="evidence" value="ECO:0007669"/>
    <property type="project" value="UniProtKB-UniRule"/>
</dbReference>
<dbReference type="AlphaFoldDB" id="A0A151S557"/>
<dbReference type="InterPro" id="IPR001841">
    <property type="entry name" value="Znf_RING"/>
</dbReference>
<gene>
    <name evidence="8" type="ORF">KK1_028264</name>
</gene>
<evidence type="ECO:0000256" key="5">
    <source>
        <dbReference type="PROSITE-ProRule" id="PRU00175"/>
    </source>
</evidence>
<keyword evidence="4 6" id="KW-0833">Ubl conjugation pathway</keyword>
<proteinExistence type="predicted"/>
<evidence type="ECO:0000256" key="2">
    <source>
        <dbReference type="ARBA" id="ARBA00004906"/>
    </source>
</evidence>
<dbReference type="Pfam" id="PF14634">
    <property type="entry name" value="zf-RING_5"/>
    <property type="match status" value="1"/>
</dbReference>
<feature type="domain" description="RING-type" evidence="7">
    <location>
        <begin position="32"/>
        <end position="73"/>
    </location>
</feature>
<comment type="domain">
    <text evidence="6">The RING-type zinc finger domain is responsible for E3 ligase activity.</text>
</comment>
<dbReference type="Proteomes" id="UP000075243">
    <property type="component" value="Unassembled WGS sequence"/>
</dbReference>
<protein>
    <recommendedName>
        <fullName evidence="6">E3 ubiquitin-protein ligase RMA</fullName>
        <ecNumber evidence="6">2.3.2.27</ecNumber>
    </recommendedName>
    <alternativeName>
        <fullName evidence="6">Protein RING membrane-anchor</fullName>
    </alternativeName>
    <alternativeName>
        <fullName evidence="6">RING-type E3 ubiquitin transferase RMA</fullName>
    </alternativeName>
</protein>
<dbReference type="GO" id="GO:0016567">
    <property type="term" value="P:protein ubiquitination"/>
    <property type="evidence" value="ECO:0007669"/>
    <property type="project" value="UniProtKB-UniPathway"/>
</dbReference>
<organism evidence="8 9">
    <name type="scientific">Cajanus cajan</name>
    <name type="common">Pigeon pea</name>
    <name type="synonym">Cajanus indicus</name>
    <dbReference type="NCBI Taxonomy" id="3821"/>
    <lineage>
        <taxon>Eukaryota</taxon>
        <taxon>Viridiplantae</taxon>
        <taxon>Streptophyta</taxon>
        <taxon>Embryophyta</taxon>
        <taxon>Tracheophyta</taxon>
        <taxon>Spermatophyta</taxon>
        <taxon>Magnoliopsida</taxon>
        <taxon>eudicotyledons</taxon>
        <taxon>Gunneridae</taxon>
        <taxon>Pentapetalae</taxon>
        <taxon>rosids</taxon>
        <taxon>fabids</taxon>
        <taxon>Fabales</taxon>
        <taxon>Fabaceae</taxon>
        <taxon>Papilionoideae</taxon>
        <taxon>50 kb inversion clade</taxon>
        <taxon>NPAAA clade</taxon>
        <taxon>indigoferoid/millettioid clade</taxon>
        <taxon>Phaseoleae</taxon>
        <taxon>Cajanus</taxon>
    </lineage>
</organism>
<evidence type="ECO:0000259" key="7">
    <source>
        <dbReference type="PROSITE" id="PS50089"/>
    </source>
</evidence>
<dbReference type="SUPFAM" id="SSF57850">
    <property type="entry name" value="RING/U-box"/>
    <property type="match status" value="1"/>
</dbReference>
<dbReference type="EMBL" id="KQ483465">
    <property type="protein sequence ID" value="KYP49953.1"/>
    <property type="molecule type" value="Genomic_DNA"/>
</dbReference>
<dbReference type="STRING" id="3821.A0A151S557"/>
<dbReference type="PROSITE" id="PS50089">
    <property type="entry name" value="ZF_RING_2"/>
    <property type="match status" value="1"/>
</dbReference>
<keyword evidence="6" id="KW-0479">Metal-binding</keyword>
<dbReference type="PANTHER" id="PTHR12313">
    <property type="entry name" value="E3 UBIQUITIN-PROTEIN LIGASE RNF5-RELATED"/>
    <property type="match status" value="1"/>
</dbReference>
<dbReference type="Gramene" id="C.cajan_32787.t">
    <property type="protein sequence ID" value="C.cajan_32787.t.cds1"/>
    <property type="gene ID" value="C.cajan_32787"/>
</dbReference>
<dbReference type="OMA" id="HHESNFF"/>
<dbReference type="InterPro" id="IPR045103">
    <property type="entry name" value="RNF5/RNF185-like"/>
</dbReference>
<dbReference type="Gene3D" id="3.30.40.10">
    <property type="entry name" value="Zinc/RING finger domain, C3HC4 (zinc finger)"/>
    <property type="match status" value="1"/>
</dbReference>
<evidence type="ECO:0000256" key="4">
    <source>
        <dbReference type="ARBA" id="ARBA00022786"/>
    </source>
</evidence>
<evidence type="ECO:0000256" key="3">
    <source>
        <dbReference type="ARBA" id="ARBA00022679"/>
    </source>
</evidence>
<dbReference type="GO" id="GO:0008270">
    <property type="term" value="F:zinc ion binding"/>
    <property type="evidence" value="ECO:0007669"/>
    <property type="project" value="UniProtKB-KW"/>
</dbReference>
<evidence type="ECO:0000313" key="8">
    <source>
        <dbReference type="EMBL" id="KYP49953.1"/>
    </source>
</evidence>
<dbReference type="SMART" id="SM00184">
    <property type="entry name" value="RING"/>
    <property type="match status" value="1"/>
</dbReference>